<dbReference type="NCBIfam" id="NF033664">
    <property type="entry name" value="PACE_transport"/>
    <property type="match status" value="1"/>
</dbReference>
<feature type="domain" description="Chlorhexidine efflux transporter" evidence="2">
    <location>
        <begin position="10"/>
        <end position="71"/>
    </location>
</feature>
<reference evidence="3" key="2">
    <citation type="submission" date="2021-04" db="EMBL/GenBank/DDBJ databases">
        <authorList>
            <person name="Gilroy R."/>
        </authorList>
    </citation>
    <scope>NUCLEOTIDE SEQUENCE</scope>
    <source>
        <strain evidence="3">ChiHjej13B12-24818</strain>
    </source>
</reference>
<protein>
    <submittedName>
        <fullName evidence="3">PACE efflux transporter</fullName>
    </submittedName>
</protein>
<dbReference type="Proteomes" id="UP000823823">
    <property type="component" value="Unassembled WGS sequence"/>
</dbReference>
<feature type="transmembrane region" description="Helical" evidence="1">
    <location>
        <begin position="117"/>
        <end position="138"/>
    </location>
</feature>
<organism evidence="3 4">
    <name type="scientific">Candidatus Brachybacterium merdavium</name>
    <dbReference type="NCBI Taxonomy" id="2838513"/>
    <lineage>
        <taxon>Bacteria</taxon>
        <taxon>Bacillati</taxon>
        <taxon>Actinomycetota</taxon>
        <taxon>Actinomycetes</taxon>
        <taxon>Micrococcales</taxon>
        <taxon>Dermabacteraceae</taxon>
        <taxon>Brachybacterium</taxon>
    </lineage>
</organism>
<sequence>MSTDEASVSPLVRRICYVASYELLAIALTSVGLVVLGFGRGHSTVVAVAASTVAVIWNFTWTTLLEAWERRQESQTRTLPRRAAHAVGFEGGLILLLLPLVAWILQVSLLHAFTLEVGLLVFFLAYTFGFAWLFDTVWPPVRQPRPERSRIG</sequence>
<keyword evidence="1" id="KW-0472">Membrane</keyword>
<feature type="transmembrane region" description="Helical" evidence="1">
    <location>
        <begin position="86"/>
        <end position="105"/>
    </location>
</feature>
<reference evidence="3" key="1">
    <citation type="journal article" date="2021" name="PeerJ">
        <title>Extensive microbial diversity within the chicken gut microbiome revealed by metagenomics and culture.</title>
        <authorList>
            <person name="Gilroy R."/>
            <person name="Ravi A."/>
            <person name="Getino M."/>
            <person name="Pursley I."/>
            <person name="Horton D.L."/>
            <person name="Alikhan N.F."/>
            <person name="Baker D."/>
            <person name="Gharbi K."/>
            <person name="Hall N."/>
            <person name="Watson M."/>
            <person name="Adriaenssens E.M."/>
            <person name="Foster-Nyarko E."/>
            <person name="Jarju S."/>
            <person name="Secka A."/>
            <person name="Antonio M."/>
            <person name="Oren A."/>
            <person name="Chaudhuri R.R."/>
            <person name="La Ragione R."/>
            <person name="Hildebrand F."/>
            <person name="Pallen M.J."/>
        </authorList>
    </citation>
    <scope>NUCLEOTIDE SEQUENCE</scope>
    <source>
        <strain evidence="3">ChiHjej13B12-24818</strain>
    </source>
</reference>
<keyword evidence="1" id="KW-0812">Transmembrane</keyword>
<evidence type="ECO:0000256" key="1">
    <source>
        <dbReference type="SAM" id="Phobius"/>
    </source>
</evidence>
<feature type="transmembrane region" description="Helical" evidence="1">
    <location>
        <begin position="21"/>
        <end position="39"/>
    </location>
</feature>
<proteinExistence type="predicted"/>
<dbReference type="EMBL" id="DWZH01000015">
    <property type="protein sequence ID" value="HJB09309.1"/>
    <property type="molecule type" value="Genomic_DNA"/>
</dbReference>
<keyword evidence="1" id="KW-1133">Transmembrane helix</keyword>
<feature type="transmembrane region" description="Helical" evidence="1">
    <location>
        <begin position="45"/>
        <end position="65"/>
    </location>
</feature>
<dbReference type="AlphaFoldDB" id="A0A9D2LB13"/>
<dbReference type="InterPro" id="IPR058208">
    <property type="entry name" value="PACE"/>
</dbReference>
<evidence type="ECO:0000313" key="3">
    <source>
        <dbReference type="EMBL" id="HJB09309.1"/>
    </source>
</evidence>
<name>A0A9D2LB13_9MICO</name>
<gene>
    <name evidence="3" type="ORF">H9786_02070</name>
</gene>
<evidence type="ECO:0000259" key="2">
    <source>
        <dbReference type="Pfam" id="PF05232"/>
    </source>
</evidence>
<dbReference type="InterPro" id="IPR007896">
    <property type="entry name" value="BTP_bacteria"/>
</dbReference>
<accession>A0A9D2LB13</accession>
<comment type="caution">
    <text evidence="3">The sequence shown here is derived from an EMBL/GenBank/DDBJ whole genome shotgun (WGS) entry which is preliminary data.</text>
</comment>
<dbReference type="Pfam" id="PF05232">
    <property type="entry name" value="BTP"/>
    <property type="match status" value="2"/>
</dbReference>
<feature type="domain" description="Chlorhexidine efflux transporter" evidence="2">
    <location>
        <begin position="77"/>
        <end position="139"/>
    </location>
</feature>
<evidence type="ECO:0000313" key="4">
    <source>
        <dbReference type="Proteomes" id="UP000823823"/>
    </source>
</evidence>